<proteinExistence type="predicted"/>
<evidence type="ECO:0000256" key="1">
    <source>
        <dbReference type="SAM" id="Phobius"/>
    </source>
</evidence>
<keyword evidence="1" id="KW-0812">Transmembrane</keyword>
<accession>A0A6C0L8K3</accession>
<dbReference type="AlphaFoldDB" id="A0A6C0L8K3"/>
<name>A0A6C0L8K3_9ZZZZ</name>
<reference evidence="2" key="1">
    <citation type="journal article" date="2020" name="Nature">
        <title>Giant virus diversity and host interactions through global metagenomics.</title>
        <authorList>
            <person name="Schulz F."/>
            <person name="Roux S."/>
            <person name="Paez-Espino D."/>
            <person name="Jungbluth S."/>
            <person name="Walsh D.A."/>
            <person name="Denef V.J."/>
            <person name="McMahon K.D."/>
            <person name="Konstantinidis K.T."/>
            <person name="Eloe-Fadrosh E.A."/>
            <person name="Kyrpides N.C."/>
            <person name="Woyke T."/>
        </authorList>
    </citation>
    <scope>NUCLEOTIDE SEQUENCE</scope>
    <source>
        <strain evidence="2">GVMAG-M-3300027759-16</strain>
    </source>
</reference>
<feature type="transmembrane region" description="Helical" evidence="1">
    <location>
        <begin position="7"/>
        <end position="25"/>
    </location>
</feature>
<keyword evidence="1" id="KW-0472">Membrane</keyword>
<feature type="transmembrane region" description="Helical" evidence="1">
    <location>
        <begin position="37"/>
        <end position="55"/>
    </location>
</feature>
<dbReference type="EMBL" id="MN740440">
    <property type="protein sequence ID" value="QHU26455.1"/>
    <property type="molecule type" value="Genomic_DNA"/>
</dbReference>
<feature type="transmembrane region" description="Helical" evidence="1">
    <location>
        <begin position="62"/>
        <end position="84"/>
    </location>
</feature>
<evidence type="ECO:0000313" key="2">
    <source>
        <dbReference type="EMBL" id="QHU26455.1"/>
    </source>
</evidence>
<protein>
    <submittedName>
        <fullName evidence="2">Uncharacterized protein</fullName>
    </submittedName>
</protein>
<organism evidence="2">
    <name type="scientific">viral metagenome</name>
    <dbReference type="NCBI Taxonomy" id="1070528"/>
    <lineage>
        <taxon>unclassified sequences</taxon>
        <taxon>metagenomes</taxon>
        <taxon>organismal metagenomes</taxon>
    </lineage>
</organism>
<keyword evidence="1" id="KW-1133">Transmembrane helix</keyword>
<sequence>MSRDLDFYVKLGIVFLLVLWTWQVGTHLETPYPETLVELYATPVTRIGLLLLVVATASWNTYAGIFAALAFIFLGADISVFGSAP</sequence>